<evidence type="ECO:0000313" key="2">
    <source>
        <dbReference type="Proteomes" id="UP000887013"/>
    </source>
</evidence>
<dbReference type="OrthoDB" id="6434921at2759"/>
<dbReference type="AlphaFoldDB" id="A0A8X6MP07"/>
<sequence>MLERKLVKDSTKTTQEALIATKSERLRAEKCWLKVDGGVVLYGSRNLNGSLFKASIEPILPKEVTEVHTAVADCSLLQLYHERRGHQDKRLIKNMLQKELST</sequence>
<proteinExistence type="predicted"/>
<reference evidence="1" key="1">
    <citation type="submission" date="2020-08" db="EMBL/GenBank/DDBJ databases">
        <title>Multicomponent nature underlies the extraordinary mechanical properties of spider dragline silk.</title>
        <authorList>
            <person name="Kono N."/>
            <person name="Nakamura H."/>
            <person name="Mori M."/>
            <person name="Yoshida Y."/>
            <person name="Ohtoshi R."/>
            <person name="Malay A.D."/>
            <person name="Moran D.A.P."/>
            <person name="Tomita M."/>
            <person name="Numata K."/>
            <person name="Arakawa K."/>
        </authorList>
    </citation>
    <scope>NUCLEOTIDE SEQUENCE</scope>
</reference>
<gene>
    <name evidence="1" type="primary">AVEN_242655_1</name>
    <name evidence="1" type="ORF">NPIL_294271</name>
</gene>
<dbReference type="Proteomes" id="UP000887013">
    <property type="component" value="Unassembled WGS sequence"/>
</dbReference>
<organism evidence="1 2">
    <name type="scientific">Nephila pilipes</name>
    <name type="common">Giant wood spider</name>
    <name type="synonym">Nephila maculata</name>
    <dbReference type="NCBI Taxonomy" id="299642"/>
    <lineage>
        <taxon>Eukaryota</taxon>
        <taxon>Metazoa</taxon>
        <taxon>Ecdysozoa</taxon>
        <taxon>Arthropoda</taxon>
        <taxon>Chelicerata</taxon>
        <taxon>Arachnida</taxon>
        <taxon>Araneae</taxon>
        <taxon>Araneomorphae</taxon>
        <taxon>Entelegynae</taxon>
        <taxon>Araneoidea</taxon>
        <taxon>Nephilidae</taxon>
        <taxon>Nephila</taxon>
    </lineage>
</organism>
<evidence type="ECO:0000313" key="1">
    <source>
        <dbReference type="EMBL" id="GFS70296.1"/>
    </source>
</evidence>
<accession>A0A8X6MP07</accession>
<comment type="caution">
    <text evidence="1">The sequence shown here is derived from an EMBL/GenBank/DDBJ whole genome shotgun (WGS) entry which is preliminary data.</text>
</comment>
<dbReference type="EMBL" id="BMAW01049347">
    <property type="protein sequence ID" value="GFS70296.1"/>
    <property type="molecule type" value="Genomic_DNA"/>
</dbReference>
<keyword evidence="2" id="KW-1185">Reference proteome</keyword>
<protein>
    <submittedName>
        <fullName evidence="1">Gag_pre-integrs domain-containing protein</fullName>
    </submittedName>
</protein>
<name>A0A8X6MP07_NEPPI</name>